<dbReference type="InterPro" id="IPR002110">
    <property type="entry name" value="Ankyrin_rpt"/>
</dbReference>
<feature type="region of interest" description="Disordered" evidence="4">
    <location>
        <begin position="244"/>
        <end position="282"/>
    </location>
</feature>
<feature type="repeat" description="ANK" evidence="3">
    <location>
        <begin position="477"/>
        <end position="509"/>
    </location>
</feature>
<evidence type="ECO:0000313" key="6">
    <source>
        <dbReference type="Proteomes" id="UP000225706"/>
    </source>
</evidence>
<dbReference type="Pfam" id="PF00023">
    <property type="entry name" value="Ank"/>
    <property type="match status" value="1"/>
</dbReference>
<reference evidence="6" key="1">
    <citation type="journal article" date="2017" name="bioRxiv">
        <title>Comparative analysis of the genomes of Stylophora pistillata and Acropora digitifera provides evidence for extensive differences between species of corals.</title>
        <authorList>
            <person name="Voolstra C.R."/>
            <person name="Li Y."/>
            <person name="Liew Y.J."/>
            <person name="Baumgarten S."/>
            <person name="Zoccola D."/>
            <person name="Flot J.-F."/>
            <person name="Tambutte S."/>
            <person name="Allemand D."/>
            <person name="Aranda M."/>
        </authorList>
    </citation>
    <scope>NUCLEOTIDE SEQUENCE [LARGE SCALE GENOMIC DNA]</scope>
</reference>
<name>A0A2B4RBQ4_STYPI</name>
<dbReference type="PRINTS" id="PR01415">
    <property type="entry name" value="ANKYRIN"/>
</dbReference>
<feature type="repeat" description="ANK" evidence="3">
    <location>
        <begin position="377"/>
        <end position="409"/>
    </location>
</feature>
<dbReference type="Pfam" id="PF12796">
    <property type="entry name" value="Ank_2"/>
    <property type="match status" value="2"/>
</dbReference>
<dbReference type="AlphaFoldDB" id="A0A2B4RBQ4"/>
<protein>
    <submittedName>
        <fullName evidence="5">Ankyrin repeat and protein kinase domain-containing protein 1</fullName>
    </submittedName>
</protein>
<gene>
    <name evidence="5" type="primary">ANKK1</name>
    <name evidence="5" type="ORF">AWC38_SpisGene19981</name>
</gene>
<keyword evidence="2 3" id="KW-0040">ANK repeat</keyword>
<dbReference type="InterPro" id="IPR036770">
    <property type="entry name" value="Ankyrin_rpt-contain_sf"/>
</dbReference>
<feature type="compositionally biased region" description="Low complexity" evidence="4">
    <location>
        <begin position="246"/>
        <end position="259"/>
    </location>
</feature>
<dbReference type="PROSITE" id="PS50297">
    <property type="entry name" value="ANK_REP_REGION"/>
    <property type="match status" value="5"/>
</dbReference>
<dbReference type="OrthoDB" id="5988093at2759"/>
<evidence type="ECO:0000256" key="1">
    <source>
        <dbReference type="ARBA" id="ARBA00022737"/>
    </source>
</evidence>
<keyword evidence="1" id="KW-0677">Repeat</keyword>
<dbReference type="EMBL" id="LSMT01000611">
    <property type="protein sequence ID" value="PFX15784.1"/>
    <property type="molecule type" value="Genomic_DNA"/>
</dbReference>
<dbReference type="SUPFAM" id="SSF48403">
    <property type="entry name" value="Ankyrin repeat"/>
    <property type="match status" value="2"/>
</dbReference>
<feature type="repeat" description="ANK" evidence="3">
    <location>
        <begin position="292"/>
        <end position="324"/>
    </location>
</feature>
<comment type="caution">
    <text evidence="5">The sequence shown here is derived from an EMBL/GenBank/DDBJ whole genome shotgun (WGS) entry which is preliminary data.</text>
</comment>
<feature type="compositionally biased region" description="Basic and acidic residues" evidence="4">
    <location>
        <begin position="264"/>
        <end position="282"/>
    </location>
</feature>
<organism evidence="5 6">
    <name type="scientific">Stylophora pistillata</name>
    <name type="common">Smooth cauliflower coral</name>
    <dbReference type="NCBI Taxonomy" id="50429"/>
    <lineage>
        <taxon>Eukaryota</taxon>
        <taxon>Metazoa</taxon>
        <taxon>Cnidaria</taxon>
        <taxon>Anthozoa</taxon>
        <taxon>Hexacorallia</taxon>
        <taxon>Scleractinia</taxon>
        <taxon>Astrocoeniina</taxon>
        <taxon>Pocilloporidae</taxon>
        <taxon>Stylophora</taxon>
    </lineage>
</organism>
<evidence type="ECO:0000256" key="2">
    <source>
        <dbReference type="ARBA" id="ARBA00023043"/>
    </source>
</evidence>
<evidence type="ECO:0000256" key="3">
    <source>
        <dbReference type="PROSITE-ProRule" id="PRU00023"/>
    </source>
</evidence>
<dbReference type="InterPro" id="IPR051637">
    <property type="entry name" value="Ank_repeat_dom-contain_49"/>
</dbReference>
<dbReference type="Proteomes" id="UP000225706">
    <property type="component" value="Unassembled WGS sequence"/>
</dbReference>
<feature type="repeat" description="ANK" evidence="3">
    <location>
        <begin position="444"/>
        <end position="476"/>
    </location>
</feature>
<dbReference type="PROSITE" id="PS50088">
    <property type="entry name" value="ANK_REPEAT"/>
    <property type="match status" value="6"/>
</dbReference>
<dbReference type="PANTHER" id="PTHR24180">
    <property type="entry name" value="CYCLIN-DEPENDENT KINASE INHIBITOR 2C-RELATED"/>
    <property type="match status" value="1"/>
</dbReference>
<feature type="repeat" description="ANK" evidence="3">
    <location>
        <begin position="620"/>
        <end position="652"/>
    </location>
</feature>
<keyword evidence="5" id="KW-0808">Transferase</keyword>
<evidence type="ECO:0000313" key="5">
    <source>
        <dbReference type="EMBL" id="PFX15784.1"/>
    </source>
</evidence>
<evidence type="ECO:0000256" key="4">
    <source>
        <dbReference type="SAM" id="MobiDB-lite"/>
    </source>
</evidence>
<dbReference type="Gene3D" id="1.25.40.20">
    <property type="entry name" value="Ankyrin repeat-containing domain"/>
    <property type="match status" value="3"/>
</dbReference>
<keyword evidence="5" id="KW-0418">Kinase</keyword>
<keyword evidence="6" id="KW-1185">Reference proteome</keyword>
<dbReference type="PANTHER" id="PTHR24180:SF45">
    <property type="entry name" value="POLY [ADP-RIBOSE] POLYMERASE TANKYRASE"/>
    <property type="match status" value="1"/>
</dbReference>
<sequence length="692" mass="77243">MAVLSNDKRWLVILAASNKVLAPVLRDIVKQGMDNLYEFLDNHLNALPTPCSMKTLTNVDVCHLAATPSPASVPKDLNFGNINNNFGKRKAAYNYTVNSSVDLAKLYLPIYLAKFSAFDKSMDLSAALNLLGYRKYLTQIFVSSDPLHNIQSLADDVRENIKILLKCLPVNTAKKKELLDQLSEWKTKGFQLILDKDVKDLMEQFQNAKPTRDEIEKIMEMHSSLLSAKVDVVLSVLQEIQGNQESSRSVHPSGSSVSSTDATLKSKDIHNTQMKGKDPESNCKLRAENAKFGLSPLHLAAWYGQRAVVKLLLQHGANVDAVDRGEGNVEIEKLYKEIVEIIDTLTELHLCKCKNDAEKAVEIVLNEGVDINIPGKSNRTPLLWESLSSSGEFIQTLIDLGANVNAQRTDDKAAPLRLATTWNNYMAADILSRHGAGVNIQDPNGWTPLQCCVSSGFLSISQLLIDCGCDINLRNKYGKTSLYLAAKLEHKHLVKCLLESNADVNMKYKENAKHRIYLIRGKDRGKPVWHYVLVQKARLPVFLRRTEDGSLDVADFGKVLKSGWGKDPPESLRKEIREIAITFHDIHSLTVLHFASKNGSSEIVELLEKHNADINGCDEDGFTPLHLAAIHGKVQVVKKLIELNADVNLKVGGKDSIDLAHITKKQKLRNFSNIRKAHPQRTRTFNRCKVSR</sequence>
<dbReference type="GO" id="GO:0016301">
    <property type="term" value="F:kinase activity"/>
    <property type="evidence" value="ECO:0007669"/>
    <property type="project" value="UniProtKB-KW"/>
</dbReference>
<dbReference type="SMART" id="SM00248">
    <property type="entry name" value="ANK"/>
    <property type="match status" value="8"/>
</dbReference>
<proteinExistence type="predicted"/>
<feature type="repeat" description="ANK" evidence="3">
    <location>
        <begin position="587"/>
        <end position="619"/>
    </location>
</feature>
<accession>A0A2B4RBQ4</accession>